<evidence type="ECO:0000313" key="3">
    <source>
        <dbReference type="EMBL" id="QDL55356.1"/>
    </source>
</evidence>
<reference evidence="4" key="1">
    <citation type="submission" date="2019-02" db="EMBL/GenBank/DDBJ databases">
        <title>Complete genome sequence of Rhodoferax sp. Gr-4.</title>
        <authorList>
            <person name="Jin L."/>
        </authorList>
    </citation>
    <scope>NUCLEOTIDE SEQUENCE [LARGE SCALE GENOMIC DNA]</scope>
    <source>
        <strain evidence="4">Gr-4</strain>
    </source>
</reference>
<evidence type="ECO:0000259" key="2">
    <source>
        <dbReference type="PROSITE" id="PS50110"/>
    </source>
</evidence>
<evidence type="ECO:0000313" key="4">
    <source>
        <dbReference type="Proteomes" id="UP000317365"/>
    </source>
</evidence>
<dbReference type="AlphaFoldDB" id="A0A515ERQ4"/>
<feature type="modified residue" description="4-aspartylphosphate" evidence="1">
    <location>
        <position position="65"/>
    </location>
</feature>
<reference evidence="4" key="2">
    <citation type="journal article" date="2020" name="Int. J. Syst. Evol. Microbiol.">
        <title>Genomic insights into a novel species Rhodoferax aquaticus sp. nov., isolated from freshwater.</title>
        <authorList>
            <person name="Li T."/>
            <person name="Zhuo Y."/>
            <person name="Jin C.Z."/>
            <person name="Wu X."/>
            <person name="Ko S.R."/>
            <person name="Jin F.J."/>
            <person name="Ahn C.Y."/>
            <person name="Oh H.M."/>
            <person name="Lee H.G."/>
            <person name="Jin L."/>
        </authorList>
    </citation>
    <scope>NUCLEOTIDE SEQUENCE [LARGE SCALE GENOMIC DNA]</scope>
    <source>
        <strain evidence="4">Gr-4</strain>
    </source>
</reference>
<dbReference type="InterPro" id="IPR001789">
    <property type="entry name" value="Sig_transdc_resp-reg_receiver"/>
</dbReference>
<protein>
    <submittedName>
        <fullName evidence="3">Response regulator</fullName>
    </submittedName>
</protein>
<dbReference type="SUPFAM" id="SSF52172">
    <property type="entry name" value="CheY-like"/>
    <property type="match status" value="1"/>
</dbReference>
<dbReference type="GO" id="GO:0000160">
    <property type="term" value="P:phosphorelay signal transduction system"/>
    <property type="evidence" value="ECO:0007669"/>
    <property type="project" value="InterPro"/>
</dbReference>
<sequence>MLEINPLTALPDIHRPLILVVGDTPTMLMVMSDMLQSKYLVRVANSGKRGLDLAVKVKPTLLLLDVLMPESGAARAYFMRSKGQAGASAGASQNPVCSEDRLNRALAPME</sequence>
<name>A0A515ERQ4_9BURK</name>
<accession>A0A515ERQ4</accession>
<keyword evidence="4" id="KW-1185">Reference proteome</keyword>
<organism evidence="3 4">
    <name type="scientific">Rhodoferax aquaticus</name>
    <dbReference type="NCBI Taxonomy" id="2527691"/>
    <lineage>
        <taxon>Bacteria</taxon>
        <taxon>Pseudomonadati</taxon>
        <taxon>Pseudomonadota</taxon>
        <taxon>Betaproteobacteria</taxon>
        <taxon>Burkholderiales</taxon>
        <taxon>Comamonadaceae</taxon>
        <taxon>Rhodoferax</taxon>
    </lineage>
</organism>
<feature type="domain" description="Response regulatory" evidence="2">
    <location>
        <begin position="17"/>
        <end position="110"/>
    </location>
</feature>
<keyword evidence="1" id="KW-0597">Phosphoprotein</keyword>
<dbReference type="Gene3D" id="3.40.50.2300">
    <property type="match status" value="1"/>
</dbReference>
<gene>
    <name evidence="3" type="ORF">EXZ61_14900</name>
</gene>
<dbReference type="KEGG" id="rhg:EXZ61_14900"/>
<proteinExistence type="predicted"/>
<evidence type="ECO:0000256" key="1">
    <source>
        <dbReference type="PROSITE-ProRule" id="PRU00169"/>
    </source>
</evidence>
<dbReference type="InterPro" id="IPR011006">
    <property type="entry name" value="CheY-like_superfamily"/>
</dbReference>
<dbReference type="Proteomes" id="UP000317365">
    <property type="component" value="Chromosome"/>
</dbReference>
<dbReference type="EMBL" id="CP036282">
    <property type="protein sequence ID" value="QDL55356.1"/>
    <property type="molecule type" value="Genomic_DNA"/>
</dbReference>
<dbReference type="PROSITE" id="PS50110">
    <property type="entry name" value="RESPONSE_REGULATORY"/>
    <property type="match status" value="1"/>
</dbReference>